<dbReference type="Proteomes" id="UP000622797">
    <property type="component" value="Unassembled WGS sequence"/>
</dbReference>
<evidence type="ECO:0000256" key="1">
    <source>
        <dbReference type="SAM" id="Coils"/>
    </source>
</evidence>
<gene>
    <name evidence="2" type="ORF">FSARC_7187</name>
</gene>
<comment type="caution">
    <text evidence="2">The sequence shown here is derived from an EMBL/GenBank/DDBJ whole genome shotgun (WGS) entry which is preliminary data.</text>
</comment>
<dbReference type="EMBL" id="JABEXW010000382">
    <property type="protein sequence ID" value="KAF4964915.1"/>
    <property type="molecule type" value="Genomic_DNA"/>
</dbReference>
<accession>A0A8H4TVV2</accession>
<keyword evidence="1" id="KW-0175">Coiled coil</keyword>
<proteinExistence type="predicted"/>
<reference evidence="2" key="1">
    <citation type="journal article" date="2020" name="BMC Genomics">
        <title>Correction to: Identification and distribution of gene clusters required for synthesis of sphingolipid metabolism inhibitors in diverse species of the filamentous fungus Fusarium.</title>
        <authorList>
            <person name="Kim H.S."/>
            <person name="Lohmar J.M."/>
            <person name="Busman M."/>
            <person name="Brown D.W."/>
            <person name="Naumann T.A."/>
            <person name="Divon H.H."/>
            <person name="Lysoe E."/>
            <person name="Uhlig S."/>
            <person name="Proctor R.H."/>
        </authorList>
    </citation>
    <scope>NUCLEOTIDE SEQUENCE</scope>
    <source>
        <strain evidence="2">NRRL 20472</strain>
    </source>
</reference>
<keyword evidence="3" id="KW-1185">Reference proteome</keyword>
<name>A0A8H4TVV2_9HYPO</name>
<evidence type="ECO:0000313" key="3">
    <source>
        <dbReference type="Proteomes" id="UP000622797"/>
    </source>
</evidence>
<feature type="coiled-coil region" evidence="1">
    <location>
        <begin position="59"/>
        <end position="86"/>
    </location>
</feature>
<sequence length="186" mass="21344">MENADSELHKPWNDQVNKAFEREKLIAEKLRSAEAFLNITANGRKRLTADISQMKVDGRQDEVEQLQAANLEAEKHLKEFQDIIEKYKFFVSVFTGEHSRLQSMINLDLYALLNHPEKRILHRDRIRPIHDELSVVDGYLDDAASTIDMIDNQISALISLVARMKEMAYELDGYQECHGSSADEGP</sequence>
<protein>
    <submittedName>
        <fullName evidence="2">Uncharacterized protein</fullName>
    </submittedName>
</protein>
<reference evidence="2" key="2">
    <citation type="submission" date="2020-05" db="EMBL/GenBank/DDBJ databases">
        <authorList>
            <person name="Kim H.-S."/>
            <person name="Proctor R.H."/>
            <person name="Brown D.W."/>
        </authorList>
    </citation>
    <scope>NUCLEOTIDE SEQUENCE</scope>
    <source>
        <strain evidence="2">NRRL 20472</strain>
    </source>
</reference>
<evidence type="ECO:0000313" key="2">
    <source>
        <dbReference type="EMBL" id="KAF4964915.1"/>
    </source>
</evidence>
<organism evidence="2 3">
    <name type="scientific">Fusarium sarcochroum</name>
    <dbReference type="NCBI Taxonomy" id="1208366"/>
    <lineage>
        <taxon>Eukaryota</taxon>
        <taxon>Fungi</taxon>
        <taxon>Dikarya</taxon>
        <taxon>Ascomycota</taxon>
        <taxon>Pezizomycotina</taxon>
        <taxon>Sordariomycetes</taxon>
        <taxon>Hypocreomycetidae</taxon>
        <taxon>Hypocreales</taxon>
        <taxon>Nectriaceae</taxon>
        <taxon>Fusarium</taxon>
        <taxon>Fusarium lateritium species complex</taxon>
    </lineage>
</organism>
<dbReference type="AlphaFoldDB" id="A0A8H4TVV2"/>